<sequence length="126" mass="14786">MDPMSGKILARHLIRKGLQILTTEVTENFEALFRGHFPDFVVLHCHNSRGDFDVVKRATHIIRRLHPGCILYVTCSSDTLDYYTIRYRFQDYYYDDLLSSPLQCGELLAKLMHHLSRRYHLSPTQS</sequence>
<evidence type="ECO:0008006" key="3">
    <source>
        <dbReference type="Google" id="ProtNLM"/>
    </source>
</evidence>
<dbReference type="EMBL" id="JACVFC010000003">
    <property type="protein sequence ID" value="MBC9932909.1"/>
    <property type="molecule type" value="Genomic_DNA"/>
</dbReference>
<dbReference type="Proteomes" id="UP000659124">
    <property type="component" value="Unassembled WGS sequence"/>
</dbReference>
<keyword evidence="2" id="KW-1185">Reference proteome</keyword>
<dbReference type="SUPFAM" id="SSF52172">
    <property type="entry name" value="CheY-like"/>
    <property type="match status" value="1"/>
</dbReference>
<gene>
    <name evidence="1" type="ORF">ICL07_21150</name>
</gene>
<evidence type="ECO:0000313" key="1">
    <source>
        <dbReference type="EMBL" id="MBC9932909.1"/>
    </source>
</evidence>
<dbReference type="InterPro" id="IPR011006">
    <property type="entry name" value="CheY-like_superfamily"/>
</dbReference>
<reference evidence="1 2" key="1">
    <citation type="submission" date="2020-09" db="EMBL/GenBank/DDBJ databases">
        <title>Genome sequences of type strains of Chitinophaga qingshengii and Chitinophaga varians.</title>
        <authorList>
            <person name="Kittiwongwattana C."/>
        </authorList>
    </citation>
    <scope>NUCLEOTIDE SEQUENCE [LARGE SCALE GENOMIC DNA]</scope>
    <source>
        <strain evidence="1 2">JCM 30026</strain>
    </source>
</reference>
<comment type="caution">
    <text evidence="1">The sequence shown here is derived from an EMBL/GenBank/DDBJ whole genome shotgun (WGS) entry which is preliminary data.</text>
</comment>
<accession>A0ABR7TU32</accession>
<proteinExistence type="predicted"/>
<protein>
    <recommendedName>
        <fullName evidence="3">Response regulator</fullName>
    </recommendedName>
</protein>
<organism evidence="1 2">
    <name type="scientific">Chitinophaga qingshengii</name>
    <dbReference type="NCBI Taxonomy" id="1569794"/>
    <lineage>
        <taxon>Bacteria</taxon>
        <taxon>Pseudomonadati</taxon>
        <taxon>Bacteroidota</taxon>
        <taxon>Chitinophagia</taxon>
        <taxon>Chitinophagales</taxon>
        <taxon>Chitinophagaceae</taxon>
        <taxon>Chitinophaga</taxon>
    </lineage>
</organism>
<dbReference type="RefSeq" id="WP_188090037.1">
    <property type="nucleotide sequence ID" value="NZ_JACVFC010000003.1"/>
</dbReference>
<evidence type="ECO:0000313" key="2">
    <source>
        <dbReference type="Proteomes" id="UP000659124"/>
    </source>
</evidence>
<name>A0ABR7TU32_9BACT</name>